<dbReference type="CDD" id="cd13539">
    <property type="entry name" value="PBP2_AvModA"/>
    <property type="match status" value="1"/>
</dbReference>
<evidence type="ECO:0000256" key="4">
    <source>
        <dbReference type="ARBA" id="ARBA00022729"/>
    </source>
</evidence>
<dbReference type="EMBL" id="MGDB01000072">
    <property type="protein sequence ID" value="OGL41367.1"/>
    <property type="molecule type" value="Genomic_DNA"/>
</dbReference>
<dbReference type="Proteomes" id="UP000178526">
    <property type="component" value="Unassembled WGS sequence"/>
</dbReference>
<feature type="binding site" evidence="5">
    <location>
        <position position="60"/>
    </location>
    <ligand>
        <name>molybdate</name>
        <dbReference type="ChEBI" id="CHEBI:36264"/>
    </ligand>
</feature>
<dbReference type="PANTHER" id="PTHR30632">
    <property type="entry name" value="MOLYBDATE-BINDING PERIPLASMIC PROTEIN"/>
    <property type="match status" value="1"/>
</dbReference>
<name>A0A1F7RKD7_9BACT</name>
<dbReference type="GO" id="GO:1901359">
    <property type="term" value="F:tungstate binding"/>
    <property type="evidence" value="ECO:0007669"/>
    <property type="project" value="UniProtKB-ARBA"/>
</dbReference>
<evidence type="ECO:0000313" key="7">
    <source>
        <dbReference type="Proteomes" id="UP000178526"/>
    </source>
</evidence>
<dbReference type="InterPro" id="IPR005950">
    <property type="entry name" value="ModA"/>
</dbReference>
<evidence type="ECO:0000256" key="2">
    <source>
        <dbReference type="ARBA" id="ARBA00022505"/>
    </source>
</evidence>
<dbReference type="PANTHER" id="PTHR30632:SF14">
    <property type="entry name" value="TUNGSTATE_MOLYBDATE_CHROMATE-BINDING PROTEIN MODA"/>
    <property type="match status" value="1"/>
</dbReference>
<proteinExistence type="inferred from homology"/>
<dbReference type="NCBIfam" id="TIGR01256">
    <property type="entry name" value="modA"/>
    <property type="match status" value="1"/>
</dbReference>
<gene>
    <name evidence="6" type="ORF">A2042_05625</name>
</gene>
<evidence type="ECO:0000256" key="5">
    <source>
        <dbReference type="PIRSR" id="PIRSR004846-1"/>
    </source>
</evidence>
<dbReference type="AlphaFoldDB" id="A0A1F7RKD7"/>
<reference evidence="6 7" key="1">
    <citation type="journal article" date="2016" name="Nat. Commun.">
        <title>Thousands of microbial genomes shed light on interconnected biogeochemical processes in an aquifer system.</title>
        <authorList>
            <person name="Anantharaman K."/>
            <person name="Brown C.T."/>
            <person name="Hug L.A."/>
            <person name="Sharon I."/>
            <person name="Castelle C.J."/>
            <person name="Probst A.J."/>
            <person name="Thomas B.C."/>
            <person name="Singh A."/>
            <person name="Wilkins M.J."/>
            <person name="Karaoz U."/>
            <person name="Brodie E.L."/>
            <person name="Williams K.H."/>
            <person name="Hubbard S.S."/>
            <person name="Banfield J.F."/>
        </authorList>
    </citation>
    <scope>NUCLEOTIDE SEQUENCE [LARGE SCALE GENOMIC DNA]</scope>
</reference>
<dbReference type="GO" id="GO:0015689">
    <property type="term" value="P:molybdate ion transport"/>
    <property type="evidence" value="ECO:0007669"/>
    <property type="project" value="InterPro"/>
</dbReference>
<dbReference type="GO" id="GO:0046872">
    <property type="term" value="F:metal ion binding"/>
    <property type="evidence" value="ECO:0007669"/>
    <property type="project" value="UniProtKB-KW"/>
</dbReference>
<dbReference type="FunFam" id="3.40.190.10:FF:000035">
    <property type="entry name" value="Molybdate ABC transporter substrate-binding protein"/>
    <property type="match status" value="1"/>
</dbReference>
<organism evidence="6 7">
    <name type="scientific">Candidatus Schekmanbacteria bacterium GWA2_38_11</name>
    <dbReference type="NCBI Taxonomy" id="1817876"/>
    <lineage>
        <taxon>Bacteria</taxon>
        <taxon>Candidatus Schekmaniibacteriota</taxon>
    </lineage>
</organism>
<protein>
    <submittedName>
        <fullName evidence="6">Molybdate ABC transporter substrate-binding protein</fullName>
    </submittedName>
</protein>
<comment type="caution">
    <text evidence="6">The sequence shown here is derived from an EMBL/GenBank/DDBJ whole genome shotgun (WGS) entry which is preliminary data.</text>
</comment>
<dbReference type="GO" id="GO:0030973">
    <property type="term" value="F:molybdate ion binding"/>
    <property type="evidence" value="ECO:0007669"/>
    <property type="project" value="InterPro"/>
</dbReference>
<dbReference type="Pfam" id="PF13531">
    <property type="entry name" value="SBP_bac_11"/>
    <property type="match status" value="1"/>
</dbReference>
<dbReference type="InterPro" id="IPR050682">
    <property type="entry name" value="ModA/WtpA"/>
</dbReference>
<sequence>MILKTHLLLTFVFILLLLAPAFSEELLVAAASDLTFAFVEIGKQFEKDTGNKVVFSFGSTGMLKEQIRFGAPFDVFAAADEYYITKLKDENLVKMDLIRIYAKGKLVIATNKKKKQIKDLHGLLSGEIKRIAIANPDHAPYGIAAKAALIKAGLWDKLKGKFIFGENAMQALQFVQTGNAEAGIIPLSIAKVPEINYELVNDRLYLPITQSVAILSKSKKGKTGIKFIDFLCSDKGRAILKKFEYKLP</sequence>
<comment type="similarity">
    <text evidence="1">Belongs to the bacterial solute-binding protein ModA family.</text>
</comment>
<evidence type="ECO:0000313" key="6">
    <source>
        <dbReference type="EMBL" id="OGL41367.1"/>
    </source>
</evidence>
<evidence type="ECO:0000256" key="1">
    <source>
        <dbReference type="ARBA" id="ARBA00009175"/>
    </source>
</evidence>
<accession>A0A1F7RKD7</accession>
<keyword evidence="2 5" id="KW-0500">Molybdenum</keyword>
<dbReference type="SUPFAM" id="SSF53850">
    <property type="entry name" value="Periplasmic binding protein-like II"/>
    <property type="match status" value="1"/>
</dbReference>
<dbReference type="Gene3D" id="3.40.190.10">
    <property type="entry name" value="Periplasmic binding protein-like II"/>
    <property type="match status" value="2"/>
</dbReference>
<keyword evidence="4" id="KW-0732">Signal</keyword>
<dbReference type="PIRSF" id="PIRSF004846">
    <property type="entry name" value="ModA"/>
    <property type="match status" value="1"/>
</dbReference>
<keyword evidence="3 5" id="KW-0479">Metal-binding</keyword>
<evidence type="ECO:0000256" key="3">
    <source>
        <dbReference type="ARBA" id="ARBA00022723"/>
    </source>
</evidence>
<dbReference type="InterPro" id="IPR044084">
    <property type="entry name" value="AvModA-like_subst-bd"/>
</dbReference>